<reference evidence="1" key="1">
    <citation type="submission" date="2021-06" db="EMBL/GenBank/DDBJ databases">
        <authorList>
            <person name="Kallberg Y."/>
            <person name="Tangrot J."/>
            <person name="Rosling A."/>
        </authorList>
    </citation>
    <scope>NUCLEOTIDE SEQUENCE</scope>
    <source>
        <strain evidence="1">MA453B</strain>
    </source>
</reference>
<dbReference type="OrthoDB" id="2439553at2759"/>
<evidence type="ECO:0000313" key="2">
    <source>
        <dbReference type="Proteomes" id="UP000789405"/>
    </source>
</evidence>
<feature type="non-terminal residue" evidence="1">
    <location>
        <position position="91"/>
    </location>
</feature>
<sequence length="91" mass="10827">KAQDIKTYLVLKCKERMPQEVQIKLLWDIQSEDRNMQSGTFIFKKRSNNSILLLDAYYNLKEAIDKAKEARANKALIKWKVYSRLYQNIKS</sequence>
<dbReference type="EMBL" id="CAJVPY010010781">
    <property type="protein sequence ID" value="CAG8721651.1"/>
    <property type="molecule type" value="Genomic_DNA"/>
</dbReference>
<dbReference type="Proteomes" id="UP000789405">
    <property type="component" value="Unassembled WGS sequence"/>
</dbReference>
<gene>
    <name evidence="1" type="ORF">DERYTH_LOCUS14365</name>
</gene>
<accession>A0A9N9I5R4</accession>
<organism evidence="1 2">
    <name type="scientific">Dentiscutata erythropus</name>
    <dbReference type="NCBI Taxonomy" id="1348616"/>
    <lineage>
        <taxon>Eukaryota</taxon>
        <taxon>Fungi</taxon>
        <taxon>Fungi incertae sedis</taxon>
        <taxon>Mucoromycota</taxon>
        <taxon>Glomeromycotina</taxon>
        <taxon>Glomeromycetes</taxon>
        <taxon>Diversisporales</taxon>
        <taxon>Gigasporaceae</taxon>
        <taxon>Dentiscutata</taxon>
    </lineage>
</organism>
<proteinExistence type="predicted"/>
<dbReference type="AlphaFoldDB" id="A0A9N9I5R4"/>
<evidence type="ECO:0000313" key="1">
    <source>
        <dbReference type="EMBL" id="CAG8721651.1"/>
    </source>
</evidence>
<name>A0A9N9I5R4_9GLOM</name>
<keyword evidence="2" id="KW-1185">Reference proteome</keyword>
<protein>
    <submittedName>
        <fullName evidence="1">19623_t:CDS:1</fullName>
    </submittedName>
</protein>
<comment type="caution">
    <text evidence="1">The sequence shown here is derived from an EMBL/GenBank/DDBJ whole genome shotgun (WGS) entry which is preliminary data.</text>
</comment>